<evidence type="ECO:0000256" key="3">
    <source>
        <dbReference type="ARBA" id="ARBA00022833"/>
    </source>
</evidence>
<evidence type="ECO:0000256" key="6">
    <source>
        <dbReference type="ARBA" id="ARBA00023163"/>
    </source>
</evidence>
<evidence type="ECO:0000313" key="12">
    <source>
        <dbReference type="EMBL" id="CAH1791310.1"/>
    </source>
</evidence>
<dbReference type="EMBL" id="CAIIXF020000008">
    <property type="protein sequence ID" value="CAH1791310.1"/>
    <property type="molecule type" value="Genomic_DNA"/>
</dbReference>
<feature type="compositionally biased region" description="Polar residues" evidence="9">
    <location>
        <begin position="319"/>
        <end position="334"/>
    </location>
</feature>
<reference evidence="12" key="1">
    <citation type="submission" date="2022-03" db="EMBL/GenBank/DDBJ databases">
        <authorList>
            <person name="Martin C."/>
        </authorList>
    </citation>
    <scope>NUCLEOTIDE SEQUENCE</scope>
</reference>
<dbReference type="CDD" id="cd06916">
    <property type="entry name" value="NR_DBD_like"/>
    <property type="match status" value="1"/>
</dbReference>
<dbReference type="PRINTS" id="PR00398">
    <property type="entry name" value="STRDHORMONER"/>
</dbReference>
<dbReference type="Pfam" id="PF00105">
    <property type="entry name" value="zf-C4"/>
    <property type="match status" value="2"/>
</dbReference>
<dbReference type="GO" id="GO:0045944">
    <property type="term" value="P:positive regulation of transcription by RNA polymerase II"/>
    <property type="evidence" value="ECO:0007669"/>
    <property type="project" value="TreeGrafter"/>
</dbReference>
<dbReference type="PANTHER" id="PTHR24082:SF473">
    <property type="entry name" value="ECDYSONE-INDUCED PROTEIN 75B, ISOFORM B"/>
    <property type="match status" value="1"/>
</dbReference>
<organism evidence="12 13">
    <name type="scientific">Owenia fusiformis</name>
    <name type="common">Polychaete worm</name>
    <dbReference type="NCBI Taxonomy" id="6347"/>
    <lineage>
        <taxon>Eukaryota</taxon>
        <taxon>Metazoa</taxon>
        <taxon>Spiralia</taxon>
        <taxon>Lophotrochozoa</taxon>
        <taxon>Annelida</taxon>
        <taxon>Polychaeta</taxon>
        <taxon>Sedentaria</taxon>
        <taxon>Canalipalpata</taxon>
        <taxon>Sabellida</taxon>
        <taxon>Oweniida</taxon>
        <taxon>Oweniidae</taxon>
        <taxon>Owenia</taxon>
    </lineage>
</organism>
<feature type="compositionally biased region" description="Low complexity" evidence="9">
    <location>
        <begin position="367"/>
        <end position="378"/>
    </location>
</feature>
<dbReference type="InterPro" id="IPR013088">
    <property type="entry name" value="Znf_NHR/GATA"/>
</dbReference>
<keyword evidence="3" id="KW-0862">Zinc</keyword>
<sequence>MILDLSLNGLRKPGMDNSGPANHYDNSSSQSSGSSPFRNYPPAGSPSKPHYPSQASPSRSQYAPAGSPSRSQYSLPESPSRSQYPPPESPSRSQYPPPESPSRLQYPTPESPSRLQSHSELHSKHQYIHPKKTYIAQMGYKSPSVTTEQELVVSQSSPRPYHKGKALFEKDSIDWDKDKGVSIETQTMWSIPPSICLDFDKTLATCTRPAVLKTSIKPEFNSEISNCLHSRPSNVDAGTLGCQPSNDTGRAIPAPSQVYDNYAKVDNSPKAHMSPKDQSLPGKIVNPNKRPSFENQDETLLKRRLREPGFQTWDIAQKQLPQKNTFKAPQTQPSYVVPTNGESNRNLSYTPQREASDDNSRQSMNDISEISLKKLSPSILPPPPSPSNYNFIPDSPFYQPPSPSTEFLNPNSPLSALAKIFTSPSLSRPLNMMTPSPLNRTDYEDKPIDMSPKSSESHLNFSRSNSYQDLYHSDKNVPNYRHQSEGSARYDQDTHTFSGNPAMHQQVNVNRSDYSEAPIQSSDGNSSQYLPPRQISEPRNQDMIPKCITQWSADGSLDTSQEVFDITEAQSPDQGTISSTSCSSPRRGPQTPGTGEFKLPYIKTEPSDVAMHPIISSTPAVRKTRTDSKNFICQVCNDMAAGFHCGAYVCEACKKFFLRCTKQDVVKYMCGKQGSCIITRETRTQCQSCRYEKCLFLGMHKPGENPNPAPVISEIPCRVCGARSSGYHFGAITCEGCKGFFRRTIKERTADQYLCSRVGNCEITLESRNSCKYCRYKKCLDAGMTPDGSRIGRQPNAVKHETMLELKHMQMMKQEVTSPVSEAQIPSPTTTIQNRNPIASIAYRSPLQRPLSYEKENFDVSPYSTEESHNVAVNEETTILPDLELADGVFSKEISELQSAVFEAYKEIKHLNVRPDKAKLVTDPTDNQAVWDMSMEVFIHSAYSLLAYAKKIPGFREFPVEDQILLLQNAIYPVCQTLYSQKYDLATSTYNYFCFEDYEKKAIWDLIPHFKGIESHFHMVGQSLQPLKMDDMEYSIFCGLQLVAISGNLGLTAKAKLDAMHGKLCMVLKKYLGEKGAPSHRYDEVVSRLTVLKQVGNSHNEIIKKLHSDMPHLPLPQLFTEMFLND</sequence>
<feature type="region of interest" description="Disordered" evidence="9">
    <location>
        <begin position="515"/>
        <end position="541"/>
    </location>
</feature>
<dbReference type="GO" id="GO:0009755">
    <property type="term" value="P:hormone-mediated signaling pathway"/>
    <property type="evidence" value="ECO:0007669"/>
    <property type="project" value="TreeGrafter"/>
</dbReference>
<evidence type="ECO:0000256" key="4">
    <source>
        <dbReference type="ARBA" id="ARBA00023015"/>
    </source>
</evidence>
<dbReference type="InterPro" id="IPR035500">
    <property type="entry name" value="NHR-like_dom_sf"/>
</dbReference>
<dbReference type="AlphaFoldDB" id="A0A8S4PDK8"/>
<dbReference type="SUPFAM" id="SSF48508">
    <property type="entry name" value="Nuclear receptor ligand-binding domain"/>
    <property type="match status" value="1"/>
</dbReference>
<dbReference type="InterPro" id="IPR001723">
    <property type="entry name" value="Nuclear_hrmn_rcpt"/>
</dbReference>
<feature type="compositionally biased region" description="Polar residues" evidence="9">
    <location>
        <begin position="68"/>
        <end position="83"/>
    </location>
</feature>
<feature type="compositionally biased region" description="Polar residues" evidence="9">
    <location>
        <begin position="515"/>
        <end position="529"/>
    </location>
</feature>
<feature type="region of interest" description="Disordered" evidence="9">
    <location>
        <begin position="316"/>
        <end position="397"/>
    </location>
</feature>
<dbReference type="PRINTS" id="PR00047">
    <property type="entry name" value="STROIDFINGER"/>
</dbReference>
<dbReference type="Pfam" id="PF00104">
    <property type="entry name" value="Hormone_recep"/>
    <property type="match status" value="1"/>
</dbReference>
<feature type="region of interest" description="Disordered" evidence="9">
    <location>
        <begin position="1"/>
        <end position="123"/>
    </location>
</feature>
<keyword evidence="4" id="KW-0805">Transcription regulation</keyword>
<evidence type="ECO:0000259" key="11">
    <source>
        <dbReference type="PROSITE" id="PS51843"/>
    </source>
</evidence>
<feature type="domain" description="NR LBD" evidence="11">
    <location>
        <begin position="893"/>
        <end position="1125"/>
    </location>
</feature>
<dbReference type="SUPFAM" id="SSF57716">
    <property type="entry name" value="Glucocorticoid receptor-like (DNA-binding domain)"/>
    <property type="match status" value="2"/>
</dbReference>
<feature type="region of interest" description="Disordered" evidence="9">
    <location>
        <begin position="567"/>
        <end position="597"/>
    </location>
</feature>
<feature type="compositionally biased region" description="Polar residues" evidence="9">
    <location>
        <begin position="567"/>
        <end position="584"/>
    </location>
</feature>
<evidence type="ECO:0000313" key="13">
    <source>
        <dbReference type="Proteomes" id="UP000749559"/>
    </source>
</evidence>
<dbReference type="GO" id="GO:0000978">
    <property type="term" value="F:RNA polymerase II cis-regulatory region sequence-specific DNA binding"/>
    <property type="evidence" value="ECO:0007669"/>
    <property type="project" value="TreeGrafter"/>
</dbReference>
<dbReference type="PROSITE" id="PS00031">
    <property type="entry name" value="NUCLEAR_REC_DBD_1"/>
    <property type="match status" value="1"/>
</dbReference>
<feature type="compositionally biased region" description="Polar residues" evidence="9">
    <location>
        <begin position="452"/>
        <end position="468"/>
    </location>
</feature>
<dbReference type="InterPro" id="IPR050234">
    <property type="entry name" value="Nuclear_hormone_rcpt_NR1"/>
</dbReference>
<keyword evidence="2" id="KW-0863">Zinc-finger</keyword>
<feature type="region of interest" description="Disordered" evidence="9">
    <location>
        <begin position="431"/>
        <end position="502"/>
    </location>
</feature>
<dbReference type="Gene3D" id="1.10.565.10">
    <property type="entry name" value="Retinoid X Receptor"/>
    <property type="match status" value="1"/>
</dbReference>
<dbReference type="PROSITE" id="PS51030">
    <property type="entry name" value="NUCLEAR_REC_DBD_2"/>
    <property type="match status" value="2"/>
</dbReference>
<name>A0A8S4PDK8_OWEFU</name>
<evidence type="ECO:0000259" key="10">
    <source>
        <dbReference type="PROSITE" id="PS51030"/>
    </source>
</evidence>
<dbReference type="Proteomes" id="UP000749559">
    <property type="component" value="Unassembled WGS sequence"/>
</dbReference>
<feature type="domain" description="Nuclear receptor" evidence="10">
    <location>
        <begin position="714"/>
        <end position="791"/>
    </location>
</feature>
<comment type="caution">
    <text evidence="12">The sequence shown here is derived from an EMBL/GenBank/DDBJ whole genome shotgun (WGS) entry which is preliminary data.</text>
</comment>
<evidence type="ECO:0000256" key="2">
    <source>
        <dbReference type="ARBA" id="ARBA00022771"/>
    </source>
</evidence>
<feature type="region of interest" description="Disordered" evidence="9">
    <location>
        <begin position="267"/>
        <end position="296"/>
    </location>
</feature>
<dbReference type="SMART" id="SM00399">
    <property type="entry name" value="ZnF_C4"/>
    <property type="match status" value="2"/>
</dbReference>
<dbReference type="GO" id="GO:0008270">
    <property type="term" value="F:zinc ion binding"/>
    <property type="evidence" value="ECO:0007669"/>
    <property type="project" value="UniProtKB-KW"/>
</dbReference>
<feature type="domain" description="Nuclear receptor" evidence="10">
    <location>
        <begin position="630"/>
        <end position="706"/>
    </location>
</feature>
<dbReference type="PROSITE" id="PS51843">
    <property type="entry name" value="NR_LBD"/>
    <property type="match status" value="1"/>
</dbReference>
<evidence type="ECO:0000256" key="7">
    <source>
        <dbReference type="ARBA" id="ARBA00023170"/>
    </source>
</evidence>
<keyword evidence="5" id="KW-0238">DNA-binding</keyword>
<accession>A0A8S4PDK8</accession>
<protein>
    <submittedName>
        <fullName evidence="12">Uncharacterized protein</fullName>
    </submittedName>
</protein>
<dbReference type="InterPro" id="IPR000536">
    <property type="entry name" value="Nucl_hrmn_rcpt_lig-bd"/>
</dbReference>
<feature type="compositionally biased region" description="Basic and acidic residues" evidence="9">
    <location>
        <begin position="482"/>
        <end position="494"/>
    </location>
</feature>
<feature type="compositionally biased region" description="Polar residues" evidence="9">
    <location>
        <begin position="340"/>
        <end position="353"/>
    </location>
</feature>
<dbReference type="OrthoDB" id="5771769at2759"/>
<keyword evidence="6" id="KW-0804">Transcription</keyword>
<keyword evidence="8" id="KW-0539">Nucleus</keyword>
<gene>
    <name evidence="12" type="ORF">OFUS_LOCUS16402</name>
</gene>
<keyword evidence="7" id="KW-0675">Receptor</keyword>
<dbReference type="SMART" id="SM00430">
    <property type="entry name" value="HOLI"/>
    <property type="match status" value="1"/>
</dbReference>
<dbReference type="Gene3D" id="3.30.50.10">
    <property type="entry name" value="Erythroid Transcription Factor GATA-1, subunit A"/>
    <property type="match status" value="2"/>
</dbReference>
<evidence type="ECO:0000256" key="1">
    <source>
        <dbReference type="ARBA" id="ARBA00022723"/>
    </source>
</evidence>
<dbReference type="PANTHER" id="PTHR24082">
    <property type="entry name" value="NUCLEAR HORMONE RECEPTOR"/>
    <property type="match status" value="1"/>
</dbReference>
<feature type="compositionally biased region" description="Pro residues" evidence="9">
    <location>
        <begin position="84"/>
        <end position="100"/>
    </location>
</feature>
<keyword evidence="13" id="KW-1185">Reference proteome</keyword>
<proteinExistence type="predicted"/>
<evidence type="ECO:0000256" key="8">
    <source>
        <dbReference type="ARBA" id="ARBA00023242"/>
    </source>
</evidence>
<evidence type="ECO:0000256" key="9">
    <source>
        <dbReference type="SAM" id="MobiDB-lite"/>
    </source>
</evidence>
<dbReference type="InterPro" id="IPR001628">
    <property type="entry name" value="Znf_hrmn_rcpt"/>
</dbReference>
<dbReference type="GO" id="GO:0030154">
    <property type="term" value="P:cell differentiation"/>
    <property type="evidence" value="ECO:0007669"/>
    <property type="project" value="TreeGrafter"/>
</dbReference>
<dbReference type="GO" id="GO:0000122">
    <property type="term" value="P:negative regulation of transcription by RNA polymerase II"/>
    <property type="evidence" value="ECO:0007669"/>
    <property type="project" value="TreeGrafter"/>
</dbReference>
<dbReference type="GO" id="GO:0004879">
    <property type="term" value="F:nuclear receptor activity"/>
    <property type="evidence" value="ECO:0007669"/>
    <property type="project" value="TreeGrafter"/>
</dbReference>
<keyword evidence="1" id="KW-0479">Metal-binding</keyword>
<evidence type="ECO:0000256" key="5">
    <source>
        <dbReference type="ARBA" id="ARBA00023125"/>
    </source>
</evidence>